<dbReference type="InterPro" id="IPR017880">
    <property type="entry name" value="KilA_N"/>
</dbReference>
<reference evidence="2 3" key="1">
    <citation type="submission" date="2024-04" db="EMBL/GenBank/DDBJ databases">
        <title>Tritrichomonas musculus Genome.</title>
        <authorList>
            <person name="Alves-Ferreira E."/>
            <person name="Grigg M."/>
            <person name="Lorenzi H."/>
            <person name="Galac M."/>
        </authorList>
    </citation>
    <scope>NUCLEOTIDE SEQUENCE [LARGE SCALE GENOMIC DNA]</scope>
    <source>
        <strain evidence="2 3">EAF2021</strain>
    </source>
</reference>
<evidence type="ECO:0000259" key="1">
    <source>
        <dbReference type="PROSITE" id="PS51301"/>
    </source>
</evidence>
<dbReference type="EMBL" id="JAPFFF010000014">
    <property type="protein sequence ID" value="KAK8871076.1"/>
    <property type="molecule type" value="Genomic_DNA"/>
</dbReference>
<evidence type="ECO:0000313" key="3">
    <source>
        <dbReference type="Proteomes" id="UP001470230"/>
    </source>
</evidence>
<sequence>MNTIIAPINAEYQYIQYNEKLRLIHSESDDFYQNQSIIISFQSNKRDQDWFDNKSTKEIIDEMRKGEFSPSQNLYENCSNLPMLLRGYYVLRLLANHVAMWTSPRYSIYIFKLLDSFFEQQ</sequence>
<dbReference type="Proteomes" id="UP001470230">
    <property type="component" value="Unassembled WGS sequence"/>
</dbReference>
<evidence type="ECO:0000313" key="2">
    <source>
        <dbReference type="EMBL" id="KAK8871076.1"/>
    </source>
</evidence>
<comment type="caution">
    <text evidence="2">The sequence shown here is derived from an EMBL/GenBank/DDBJ whole genome shotgun (WGS) entry which is preliminary data.</text>
</comment>
<accession>A0ABR2J0K4</accession>
<protein>
    <recommendedName>
        <fullName evidence="1">KilA-N domain-containing protein</fullName>
    </recommendedName>
</protein>
<feature type="domain" description="KilA-N" evidence="1">
    <location>
        <begin position="11"/>
        <end position="117"/>
    </location>
</feature>
<gene>
    <name evidence="2" type="ORF">M9Y10_008989</name>
</gene>
<dbReference type="InterPro" id="IPR018004">
    <property type="entry name" value="KilA/APSES_HTH"/>
</dbReference>
<name>A0ABR2J0K4_9EUKA</name>
<organism evidence="2 3">
    <name type="scientific">Tritrichomonas musculus</name>
    <dbReference type="NCBI Taxonomy" id="1915356"/>
    <lineage>
        <taxon>Eukaryota</taxon>
        <taxon>Metamonada</taxon>
        <taxon>Parabasalia</taxon>
        <taxon>Tritrichomonadida</taxon>
        <taxon>Tritrichomonadidae</taxon>
        <taxon>Tritrichomonas</taxon>
    </lineage>
</organism>
<dbReference type="PROSITE" id="PS51301">
    <property type="entry name" value="KILA_N"/>
    <property type="match status" value="1"/>
</dbReference>
<dbReference type="Pfam" id="PF04383">
    <property type="entry name" value="KilA-N"/>
    <property type="match status" value="1"/>
</dbReference>
<proteinExistence type="predicted"/>
<dbReference type="SMART" id="SM01252">
    <property type="entry name" value="KilA-N"/>
    <property type="match status" value="1"/>
</dbReference>
<keyword evidence="3" id="KW-1185">Reference proteome</keyword>